<evidence type="ECO:0000256" key="2">
    <source>
        <dbReference type="ARBA" id="ARBA00023125"/>
    </source>
</evidence>
<dbReference type="RefSeq" id="WP_189573761.1">
    <property type="nucleotide sequence ID" value="NZ_BMXV01000002.1"/>
</dbReference>
<name>A0ABQ3ARU6_9GAMM</name>
<evidence type="ECO:0000313" key="6">
    <source>
        <dbReference type="EMBL" id="GGY65334.1"/>
    </source>
</evidence>
<keyword evidence="3" id="KW-0804">Transcription</keyword>
<evidence type="ECO:0000256" key="3">
    <source>
        <dbReference type="ARBA" id="ARBA00023163"/>
    </source>
</evidence>
<dbReference type="PANTHER" id="PTHR46796">
    <property type="entry name" value="HTH-TYPE TRANSCRIPTIONAL ACTIVATOR RHAS-RELATED"/>
    <property type="match status" value="1"/>
</dbReference>
<dbReference type="SMART" id="SM00342">
    <property type="entry name" value="HTH_ARAC"/>
    <property type="match status" value="1"/>
</dbReference>
<feature type="domain" description="HTH araC/xylS-type" evidence="5">
    <location>
        <begin position="158"/>
        <end position="255"/>
    </location>
</feature>
<keyword evidence="7" id="KW-1185">Reference proteome</keyword>
<sequence>MKSPACNVPAHIYIWDNRVLYAGPGIEPRYRSYGSAALLVGVEGNLRVHRQTHAHEVVETRACLIRPGLPVWLESDSPSLMVLFLDPFQHDLKALATTAGQQTCGILWPLSGEDQLVDLARQILRTPLSPQTVSGILVKLGLPDTCRLEPEGVDPRVARAVSMLRGGRTRNITTEDLAATVSLSVPRVIQLFRQYLGISAGKYRQWHRLHATTLAIAQGQTFTQASVASGFSDLAHFSNTFHSMIGIMPSRLLRANGGVHFYVDPWLSAQGFSTLSGINSAAPTIC</sequence>
<dbReference type="Proteomes" id="UP000601597">
    <property type="component" value="Unassembled WGS sequence"/>
</dbReference>
<gene>
    <name evidence="6" type="ORF">GCM10007071_10100</name>
</gene>
<proteinExistence type="predicted"/>
<dbReference type="EMBL" id="BMXV01000002">
    <property type="protein sequence ID" value="GGY65334.1"/>
    <property type="molecule type" value="Genomic_DNA"/>
</dbReference>
<evidence type="ECO:0000256" key="4">
    <source>
        <dbReference type="ARBA" id="ARBA00037345"/>
    </source>
</evidence>
<keyword evidence="1" id="KW-0805">Transcription regulation</keyword>
<comment type="function">
    <text evidence="4">Regulatory protein of the TOL plasmid xyl operons. XylS activates the xylXYZLTEGFJQKIH operon required for the degradation of toluene, m-xylene and p-xylene.</text>
</comment>
<dbReference type="Pfam" id="PF12833">
    <property type="entry name" value="HTH_18"/>
    <property type="match status" value="1"/>
</dbReference>
<organism evidence="6 7">
    <name type="scientific">Marinobacter zhanjiangensis</name>
    <dbReference type="NCBI Taxonomy" id="578215"/>
    <lineage>
        <taxon>Bacteria</taxon>
        <taxon>Pseudomonadati</taxon>
        <taxon>Pseudomonadota</taxon>
        <taxon>Gammaproteobacteria</taxon>
        <taxon>Pseudomonadales</taxon>
        <taxon>Marinobacteraceae</taxon>
        <taxon>Marinobacter</taxon>
    </lineage>
</organism>
<dbReference type="SUPFAM" id="SSF46689">
    <property type="entry name" value="Homeodomain-like"/>
    <property type="match status" value="1"/>
</dbReference>
<dbReference type="InterPro" id="IPR018060">
    <property type="entry name" value="HTH_AraC"/>
</dbReference>
<accession>A0ABQ3ARU6</accession>
<protein>
    <recommendedName>
        <fullName evidence="5">HTH araC/xylS-type domain-containing protein</fullName>
    </recommendedName>
</protein>
<dbReference type="Gene3D" id="1.10.10.60">
    <property type="entry name" value="Homeodomain-like"/>
    <property type="match status" value="1"/>
</dbReference>
<reference evidence="7" key="1">
    <citation type="journal article" date="2019" name="Int. J. Syst. Evol. Microbiol.">
        <title>The Global Catalogue of Microorganisms (GCM) 10K type strain sequencing project: providing services to taxonomists for standard genome sequencing and annotation.</title>
        <authorList>
            <consortium name="The Broad Institute Genomics Platform"/>
            <consortium name="The Broad Institute Genome Sequencing Center for Infectious Disease"/>
            <person name="Wu L."/>
            <person name="Ma J."/>
        </authorList>
    </citation>
    <scope>NUCLEOTIDE SEQUENCE [LARGE SCALE GENOMIC DNA]</scope>
    <source>
        <strain evidence="7">KCTC 22280</strain>
    </source>
</reference>
<dbReference type="InterPro" id="IPR050204">
    <property type="entry name" value="AraC_XylS_family_regulators"/>
</dbReference>
<evidence type="ECO:0000313" key="7">
    <source>
        <dbReference type="Proteomes" id="UP000601597"/>
    </source>
</evidence>
<evidence type="ECO:0000256" key="1">
    <source>
        <dbReference type="ARBA" id="ARBA00023015"/>
    </source>
</evidence>
<dbReference type="PROSITE" id="PS01124">
    <property type="entry name" value="HTH_ARAC_FAMILY_2"/>
    <property type="match status" value="1"/>
</dbReference>
<comment type="caution">
    <text evidence="6">The sequence shown here is derived from an EMBL/GenBank/DDBJ whole genome shotgun (WGS) entry which is preliminary data.</text>
</comment>
<evidence type="ECO:0000259" key="5">
    <source>
        <dbReference type="PROSITE" id="PS01124"/>
    </source>
</evidence>
<keyword evidence="2" id="KW-0238">DNA-binding</keyword>
<dbReference type="InterPro" id="IPR009057">
    <property type="entry name" value="Homeodomain-like_sf"/>
</dbReference>